<dbReference type="OrthoDB" id="6150203at2759"/>
<dbReference type="InterPro" id="IPR036364">
    <property type="entry name" value="SEA_dom_sf"/>
</dbReference>
<gene>
    <name evidence="3" type="primary">LOC111118135</name>
</gene>
<dbReference type="Pfam" id="PF01390">
    <property type="entry name" value="SEA"/>
    <property type="match status" value="1"/>
</dbReference>
<dbReference type="InterPro" id="IPR000082">
    <property type="entry name" value="SEA_dom"/>
</dbReference>
<dbReference type="GeneID" id="111118135"/>
<name>A0A8B8CBV9_CRAVI</name>
<dbReference type="SUPFAM" id="SSF82671">
    <property type="entry name" value="SEA domain"/>
    <property type="match status" value="1"/>
</dbReference>
<dbReference type="RefSeq" id="XP_022313160.1">
    <property type="nucleotide sequence ID" value="XM_022457452.1"/>
</dbReference>
<keyword evidence="2" id="KW-1185">Reference proteome</keyword>
<feature type="domain" description="SEA" evidence="1">
    <location>
        <begin position="8"/>
        <end position="125"/>
    </location>
</feature>
<evidence type="ECO:0000313" key="2">
    <source>
        <dbReference type="Proteomes" id="UP000694844"/>
    </source>
</evidence>
<accession>A0A8B8CBV9</accession>
<dbReference type="KEGG" id="cvn:111118135"/>
<dbReference type="AlphaFoldDB" id="A0A8B8CBV9"/>
<evidence type="ECO:0000259" key="1">
    <source>
        <dbReference type="PROSITE" id="PS50024"/>
    </source>
</evidence>
<organism evidence="2 3">
    <name type="scientific">Crassostrea virginica</name>
    <name type="common">Eastern oyster</name>
    <dbReference type="NCBI Taxonomy" id="6565"/>
    <lineage>
        <taxon>Eukaryota</taxon>
        <taxon>Metazoa</taxon>
        <taxon>Spiralia</taxon>
        <taxon>Lophotrochozoa</taxon>
        <taxon>Mollusca</taxon>
        <taxon>Bivalvia</taxon>
        <taxon>Autobranchia</taxon>
        <taxon>Pteriomorphia</taxon>
        <taxon>Ostreida</taxon>
        <taxon>Ostreoidea</taxon>
        <taxon>Ostreidae</taxon>
        <taxon>Crassostrea</taxon>
    </lineage>
</organism>
<sequence length="145" mass="16120">MRRDASDPVLVREGIMKITDGVEWTDDFLNKSSQAYLQLEEMVLTMIDSLFQNSPIAGYFYGSYINDFKKGSVIVLFSIEFKNDTNITHTDESINEAFQGALLNASAFTNLTLDLNSSKIGSLELEPTTSLSTATTREVGVLFQT</sequence>
<dbReference type="Proteomes" id="UP000694844">
    <property type="component" value="Chromosome 2"/>
</dbReference>
<evidence type="ECO:0000313" key="3">
    <source>
        <dbReference type="RefSeq" id="XP_022313160.1"/>
    </source>
</evidence>
<reference evidence="3" key="1">
    <citation type="submission" date="2025-08" db="UniProtKB">
        <authorList>
            <consortium name="RefSeq"/>
        </authorList>
    </citation>
    <scope>IDENTIFICATION</scope>
    <source>
        <tissue evidence="3">Whole sample</tissue>
    </source>
</reference>
<dbReference type="PROSITE" id="PS50024">
    <property type="entry name" value="SEA"/>
    <property type="match status" value="1"/>
</dbReference>
<protein>
    <submittedName>
        <fullName evidence="3">Enteropeptidase-like</fullName>
    </submittedName>
</protein>
<proteinExistence type="predicted"/>
<dbReference type="Gene3D" id="3.30.70.960">
    <property type="entry name" value="SEA domain"/>
    <property type="match status" value="1"/>
</dbReference>